<dbReference type="Proteomes" id="UP001157502">
    <property type="component" value="Chromosome 20"/>
</dbReference>
<keyword evidence="2" id="KW-1185">Reference proteome</keyword>
<dbReference type="EMBL" id="CM055747">
    <property type="protein sequence ID" value="KAJ7996020.1"/>
    <property type="molecule type" value="Genomic_DNA"/>
</dbReference>
<sequence length="145" mass="15110">MRSQACCGADLGAAHDVRAEIPGYVEKHATVSVLSVNTASSAACPSWFGHDLVLRPPPSLPSLISPQGLDLRAPQCPAARYAPVSLRGVADSPCDSVLIRLGNSERVAAGKCAIKEAAEDDAAATETSHRVRCSGVQRAARFVCT</sequence>
<organism evidence="1 2">
    <name type="scientific">Dallia pectoralis</name>
    <name type="common">Alaska blackfish</name>
    <dbReference type="NCBI Taxonomy" id="75939"/>
    <lineage>
        <taxon>Eukaryota</taxon>
        <taxon>Metazoa</taxon>
        <taxon>Chordata</taxon>
        <taxon>Craniata</taxon>
        <taxon>Vertebrata</taxon>
        <taxon>Euteleostomi</taxon>
        <taxon>Actinopterygii</taxon>
        <taxon>Neopterygii</taxon>
        <taxon>Teleostei</taxon>
        <taxon>Protacanthopterygii</taxon>
        <taxon>Esociformes</taxon>
        <taxon>Umbridae</taxon>
        <taxon>Dallia</taxon>
    </lineage>
</organism>
<proteinExistence type="predicted"/>
<comment type="caution">
    <text evidence="1">The sequence shown here is derived from an EMBL/GenBank/DDBJ whole genome shotgun (WGS) entry which is preliminary data.</text>
</comment>
<accession>A0ACC2FXR9</accession>
<evidence type="ECO:0000313" key="1">
    <source>
        <dbReference type="EMBL" id="KAJ7996020.1"/>
    </source>
</evidence>
<gene>
    <name evidence="1" type="ORF">DPEC_G00232750</name>
</gene>
<reference evidence="1" key="1">
    <citation type="submission" date="2021-05" db="EMBL/GenBank/DDBJ databases">
        <authorList>
            <person name="Pan Q."/>
            <person name="Jouanno E."/>
            <person name="Zahm M."/>
            <person name="Klopp C."/>
            <person name="Cabau C."/>
            <person name="Louis A."/>
            <person name="Berthelot C."/>
            <person name="Parey E."/>
            <person name="Roest Crollius H."/>
            <person name="Montfort J."/>
            <person name="Robinson-Rechavi M."/>
            <person name="Bouchez O."/>
            <person name="Lampietro C."/>
            <person name="Lopez Roques C."/>
            <person name="Donnadieu C."/>
            <person name="Postlethwait J."/>
            <person name="Bobe J."/>
            <person name="Dillon D."/>
            <person name="Chandos A."/>
            <person name="von Hippel F."/>
            <person name="Guiguen Y."/>
        </authorList>
    </citation>
    <scope>NUCLEOTIDE SEQUENCE</scope>
    <source>
        <strain evidence="1">YG-Jan2019</strain>
    </source>
</reference>
<protein>
    <submittedName>
        <fullName evidence="1">Uncharacterized protein</fullName>
    </submittedName>
</protein>
<evidence type="ECO:0000313" key="2">
    <source>
        <dbReference type="Proteomes" id="UP001157502"/>
    </source>
</evidence>
<name>A0ACC2FXR9_DALPE</name>